<evidence type="ECO:0000259" key="3">
    <source>
        <dbReference type="Pfam" id="PF19187"/>
    </source>
</evidence>
<feature type="domain" description="PafC HTH" evidence="3">
    <location>
        <begin position="40"/>
        <end position="156"/>
    </location>
</feature>
<evidence type="ECO:0000313" key="6">
    <source>
        <dbReference type="Proteomes" id="UP000182977"/>
    </source>
</evidence>
<dbReference type="Pfam" id="PF25583">
    <property type="entry name" value="WCX"/>
    <property type="match status" value="1"/>
</dbReference>
<evidence type="ECO:0000313" key="5">
    <source>
        <dbReference type="EMBL" id="SDU71965.1"/>
    </source>
</evidence>
<dbReference type="InterPro" id="IPR026881">
    <property type="entry name" value="WYL_dom"/>
</dbReference>
<feature type="domain" description="WCX" evidence="4">
    <location>
        <begin position="278"/>
        <end position="350"/>
    </location>
</feature>
<dbReference type="PROSITE" id="PS52050">
    <property type="entry name" value="WYL"/>
    <property type="match status" value="1"/>
</dbReference>
<evidence type="ECO:0000256" key="1">
    <source>
        <dbReference type="SAM" id="MobiDB-lite"/>
    </source>
</evidence>
<dbReference type="InterPro" id="IPR051534">
    <property type="entry name" value="CBASS_pafABC_assoc_protein"/>
</dbReference>
<dbReference type="Proteomes" id="UP000182977">
    <property type="component" value="Chromosome I"/>
</dbReference>
<feature type="compositionally biased region" description="Basic residues" evidence="1">
    <location>
        <begin position="8"/>
        <end position="24"/>
    </location>
</feature>
<feature type="domain" description="WYL" evidence="2">
    <location>
        <begin position="181"/>
        <end position="248"/>
    </location>
</feature>
<accession>A0A1H2KTV3</accession>
<dbReference type="STRING" id="419479.SAMN04488563_4269"/>
<proteinExistence type="predicted"/>
<evidence type="ECO:0000259" key="2">
    <source>
        <dbReference type="Pfam" id="PF13280"/>
    </source>
</evidence>
<dbReference type="PANTHER" id="PTHR34580">
    <property type="match status" value="1"/>
</dbReference>
<dbReference type="InterPro" id="IPR028349">
    <property type="entry name" value="PafC-like"/>
</dbReference>
<sequence length="355" mass="38698">MTPPAKKAVAKKSAAKKTARKRAAAKTAPPARRADSAQAQVTRLLSMLPYLRSHPSTKVSEVAALFGVTERQIIRDLQVLWFSGLPGLQMGDYIEVDMEAVEGEGIISVSNADYLARPLRLRTDEAVALIVALRTLASVPGTFERGAVERAITKLENAAGEAAQQAAAVQVQVDGDAVADVAATIRGALDDKNRLHLSYWVPARDEATERDVDPMRLVVVDGRLYLEGWCHRAESVRLFRLDRVLDVKELDVPAQVPSEARPRDLDGGLFQPSPDDELVTFELTPAGRWVADYYPYESAEELPGSALLLRLRARDRSWVRRLALRLGSTGRVVAPAELSAEVTAAARDALAAYEG</sequence>
<dbReference type="InterPro" id="IPR043839">
    <property type="entry name" value="PafC_HTH"/>
</dbReference>
<dbReference type="EMBL" id="LT629791">
    <property type="protein sequence ID" value="SDU71965.1"/>
    <property type="molecule type" value="Genomic_DNA"/>
</dbReference>
<dbReference type="Pfam" id="PF13280">
    <property type="entry name" value="WYL"/>
    <property type="match status" value="1"/>
</dbReference>
<dbReference type="PANTHER" id="PTHR34580:SF1">
    <property type="entry name" value="PROTEIN PAFC"/>
    <property type="match status" value="1"/>
</dbReference>
<keyword evidence="5" id="KW-0647">Proteasome</keyword>
<dbReference type="RefSeq" id="WP_197683234.1">
    <property type="nucleotide sequence ID" value="NZ_KQ061226.1"/>
</dbReference>
<dbReference type="PIRSF" id="PIRSF016838">
    <property type="entry name" value="PafC"/>
    <property type="match status" value="1"/>
</dbReference>
<feature type="region of interest" description="Disordered" evidence="1">
    <location>
        <begin position="1"/>
        <end position="38"/>
    </location>
</feature>
<evidence type="ECO:0000259" key="4">
    <source>
        <dbReference type="Pfam" id="PF25583"/>
    </source>
</evidence>
<gene>
    <name evidence="5" type="ORF">SAMN04488563_4269</name>
</gene>
<dbReference type="InterPro" id="IPR057727">
    <property type="entry name" value="WCX_dom"/>
</dbReference>
<organism evidence="5 6">
    <name type="scientific">Jiangella alkaliphila</name>
    <dbReference type="NCBI Taxonomy" id="419479"/>
    <lineage>
        <taxon>Bacteria</taxon>
        <taxon>Bacillati</taxon>
        <taxon>Actinomycetota</taxon>
        <taxon>Actinomycetes</taxon>
        <taxon>Jiangellales</taxon>
        <taxon>Jiangellaceae</taxon>
        <taxon>Jiangella</taxon>
    </lineage>
</organism>
<dbReference type="GO" id="GO:0000502">
    <property type="term" value="C:proteasome complex"/>
    <property type="evidence" value="ECO:0007669"/>
    <property type="project" value="UniProtKB-KW"/>
</dbReference>
<name>A0A1H2KTV3_9ACTN</name>
<dbReference type="Pfam" id="PF19187">
    <property type="entry name" value="HTH_PafC"/>
    <property type="match status" value="1"/>
</dbReference>
<keyword evidence="6" id="KW-1185">Reference proteome</keyword>
<dbReference type="AlphaFoldDB" id="A0A1H2KTV3"/>
<reference evidence="6" key="1">
    <citation type="submission" date="2016-10" db="EMBL/GenBank/DDBJ databases">
        <authorList>
            <person name="Varghese N."/>
            <person name="Submissions S."/>
        </authorList>
    </citation>
    <scope>NUCLEOTIDE SEQUENCE [LARGE SCALE GENOMIC DNA]</scope>
    <source>
        <strain evidence="6">DSM 45079</strain>
    </source>
</reference>
<protein>
    <submittedName>
        <fullName evidence="5">Proteasome accessory factor C</fullName>
    </submittedName>
</protein>